<dbReference type="SUPFAM" id="SSF50965">
    <property type="entry name" value="Galactose oxidase, central domain"/>
    <property type="match status" value="1"/>
</dbReference>
<dbReference type="PANTHER" id="PTHR46375">
    <property type="entry name" value="KELCH REPEAT AND BTB DOMAIN-CONTAINING PROTEIN 13-RELATED"/>
    <property type="match status" value="1"/>
</dbReference>
<keyword evidence="4" id="KW-1185">Reference proteome</keyword>
<protein>
    <submittedName>
        <fullName evidence="3">Kelch-like protein diablo</fullName>
    </submittedName>
</protein>
<dbReference type="Pfam" id="PF01344">
    <property type="entry name" value="Kelch_1"/>
    <property type="match status" value="4"/>
</dbReference>
<dbReference type="Gene3D" id="2.120.10.80">
    <property type="entry name" value="Kelch-type beta propeller"/>
    <property type="match status" value="2"/>
</dbReference>
<reference evidence="2" key="2">
    <citation type="submission" date="2024-04" db="EMBL/GenBank/DDBJ databases">
        <authorList>
            <person name="Chen Y."/>
            <person name="Shah S."/>
            <person name="Dougan E. K."/>
            <person name="Thang M."/>
            <person name="Chan C."/>
        </authorList>
    </citation>
    <scope>NUCLEOTIDE SEQUENCE [LARGE SCALE GENOMIC DNA]</scope>
</reference>
<dbReference type="EMBL" id="CAMXCT020006588">
    <property type="protein sequence ID" value="CAL1169875.1"/>
    <property type="molecule type" value="Genomic_DNA"/>
</dbReference>
<dbReference type="PRINTS" id="PR00501">
    <property type="entry name" value="KELCHREPEAT"/>
</dbReference>
<dbReference type="EMBL" id="CAMXCT030006588">
    <property type="protein sequence ID" value="CAL4803812.1"/>
    <property type="molecule type" value="Genomic_DNA"/>
</dbReference>
<evidence type="ECO:0000313" key="2">
    <source>
        <dbReference type="EMBL" id="CAL1169875.1"/>
    </source>
</evidence>
<dbReference type="InterPro" id="IPR015915">
    <property type="entry name" value="Kelch-typ_b-propeller"/>
</dbReference>
<sequence>MATTALTSNFSCREGEVAQRVLDGPAKTSAHFLRGDELPLHVLRTGHLAGKVLWFLRVSEVANAMAVQRAMEFPCRAVLGAQRPVLHVLGGHDGRSLSSHCWRMDPSTGNWQEVAPLPSARSMATAAAVGGRLYVVGGFDGDFLANMEVFDPAWNEWSPGPPMSQRRGGLGLVALRGHLFACGGRDGDIYHSSAECFQLPEAAEPSDGRWHPLPALLRPRCYPAAVRFAEGVWLCGGLTRSSNGTGGYLASTECLALDATSWCRGPQLLGPRASAVAAELRIGLVVCGGCAKEGPFDTAEVLASSSSPSFQALPKLHGFRNLPAAAMVMSPSCAPGDFFRQRLLIFGGFSGKKHLKTVEAFNEETCSWELVGDLPEPILAAAATAVCMPLS</sequence>
<organism evidence="1">
    <name type="scientific">Cladocopium goreaui</name>
    <dbReference type="NCBI Taxonomy" id="2562237"/>
    <lineage>
        <taxon>Eukaryota</taxon>
        <taxon>Sar</taxon>
        <taxon>Alveolata</taxon>
        <taxon>Dinophyceae</taxon>
        <taxon>Suessiales</taxon>
        <taxon>Symbiodiniaceae</taxon>
        <taxon>Cladocopium</taxon>
    </lineage>
</organism>
<evidence type="ECO:0000313" key="3">
    <source>
        <dbReference type="EMBL" id="CAL4803812.1"/>
    </source>
</evidence>
<dbReference type="InterPro" id="IPR011043">
    <property type="entry name" value="Gal_Oxase/kelch_b-propeller"/>
</dbReference>
<dbReference type="AlphaFoldDB" id="A0A9P1DVP4"/>
<dbReference type="SMART" id="SM00612">
    <property type="entry name" value="Kelch"/>
    <property type="match status" value="5"/>
</dbReference>
<dbReference type="EMBL" id="CAMXCT010006588">
    <property type="protein sequence ID" value="CAI4016500.1"/>
    <property type="molecule type" value="Genomic_DNA"/>
</dbReference>
<reference evidence="1" key="1">
    <citation type="submission" date="2022-10" db="EMBL/GenBank/DDBJ databases">
        <authorList>
            <person name="Chen Y."/>
            <person name="Dougan E. K."/>
            <person name="Chan C."/>
            <person name="Rhodes N."/>
            <person name="Thang M."/>
        </authorList>
    </citation>
    <scope>NUCLEOTIDE SEQUENCE</scope>
</reference>
<dbReference type="Proteomes" id="UP001152797">
    <property type="component" value="Unassembled WGS sequence"/>
</dbReference>
<accession>A0A9P1DVP4</accession>
<comment type="caution">
    <text evidence="1">The sequence shown here is derived from an EMBL/GenBank/DDBJ whole genome shotgun (WGS) entry which is preliminary data.</text>
</comment>
<dbReference type="InterPro" id="IPR052392">
    <property type="entry name" value="Kelch-BTB_domain-containing"/>
</dbReference>
<evidence type="ECO:0000313" key="4">
    <source>
        <dbReference type="Proteomes" id="UP001152797"/>
    </source>
</evidence>
<dbReference type="OrthoDB" id="45365at2759"/>
<evidence type="ECO:0000313" key="1">
    <source>
        <dbReference type="EMBL" id="CAI4016500.1"/>
    </source>
</evidence>
<proteinExistence type="predicted"/>
<dbReference type="PANTHER" id="PTHR46375:SF3">
    <property type="entry name" value="KELCH REPEAT AND BTB DOMAIN-CONTAINING PROTEIN 13"/>
    <property type="match status" value="1"/>
</dbReference>
<gene>
    <name evidence="1" type="ORF">C1SCF055_LOCUS41236</name>
</gene>
<dbReference type="InterPro" id="IPR006652">
    <property type="entry name" value="Kelch_1"/>
</dbReference>
<name>A0A9P1DVP4_9DINO</name>